<reference evidence="7 8" key="1">
    <citation type="submission" date="2019-03" db="EMBL/GenBank/DDBJ databases">
        <title>Deep-cultivation of Planctomycetes and their phenomic and genomic characterization uncovers novel biology.</title>
        <authorList>
            <person name="Wiegand S."/>
            <person name="Jogler M."/>
            <person name="Boedeker C."/>
            <person name="Pinto D."/>
            <person name="Vollmers J."/>
            <person name="Rivas-Marin E."/>
            <person name="Kohn T."/>
            <person name="Peeters S.H."/>
            <person name="Heuer A."/>
            <person name="Rast P."/>
            <person name="Oberbeckmann S."/>
            <person name="Bunk B."/>
            <person name="Jeske O."/>
            <person name="Meyerdierks A."/>
            <person name="Storesund J.E."/>
            <person name="Kallscheuer N."/>
            <person name="Luecker S."/>
            <person name="Lage O.M."/>
            <person name="Pohl T."/>
            <person name="Merkel B.J."/>
            <person name="Hornburger P."/>
            <person name="Mueller R.-W."/>
            <person name="Bruemmer F."/>
            <person name="Labrenz M."/>
            <person name="Spormann A.M."/>
            <person name="Op den Camp H."/>
            <person name="Overmann J."/>
            <person name="Amann R."/>
            <person name="Jetten M.S.M."/>
            <person name="Mascher T."/>
            <person name="Medema M.H."/>
            <person name="Devos D.P."/>
            <person name="Kaster A.-K."/>
            <person name="Ovreas L."/>
            <person name="Rohde M."/>
            <person name="Galperin M.Y."/>
            <person name="Jogler C."/>
        </authorList>
    </citation>
    <scope>NUCLEOTIDE SEQUENCE [LARGE SCALE GENOMIC DNA]</scope>
    <source>
        <strain evidence="7 8">Enr17</strain>
    </source>
</reference>
<comment type="subcellular location">
    <subcellularLocation>
        <location evidence="1">Cell membrane</location>
        <topology evidence="1">Multi-pass membrane protein</topology>
    </subcellularLocation>
</comment>
<feature type="transmembrane region" description="Helical" evidence="6">
    <location>
        <begin position="173"/>
        <end position="190"/>
    </location>
</feature>
<dbReference type="NCBIfam" id="NF037997">
    <property type="entry name" value="Na_Pi_symport"/>
    <property type="match status" value="1"/>
</dbReference>
<feature type="transmembrane region" description="Helical" evidence="6">
    <location>
        <begin position="38"/>
        <end position="58"/>
    </location>
</feature>
<dbReference type="Proteomes" id="UP000318313">
    <property type="component" value="Chromosome"/>
</dbReference>
<dbReference type="RefSeq" id="WP_145307162.1">
    <property type="nucleotide sequence ID" value="NZ_CP037452.1"/>
</dbReference>
<name>A0A518I8J6_9PLAN</name>
<dbReference type="EMBL" id="CP037452">
    <property type="protein sequence ID" value="QDV49425.1"/>
    <property type="molecule type" value="Genomic_DNA"/>
</dbReference>
<dbReference type="Pfam" id="PF02690">
    <property type="entry name" value="Na_Pi_cotrans"/>
    <property type="match status" value="2"/>
</dbReference>
<dbReference type="PANTHER" id="PTHR10010">
    <property type="entry name" value="SOLUTE CARRIER FAMILY 34 SODIUM PHOSPHATE , MEMBER 2-RELATED"/>
    <property type="match status" value="1"/>
</dbReference>
<evidence type="ECO:0000256" key="6">
    <source>
        <dbReference type="SAM" id="Phobius"/>
    </source>
</evidence>
<feature type="transmembrane region" description="Helical" evidence="6">
    <location>
        <begin position="112"/>
        <end position="128"/>
    </location>
</feature>
<dbReference type="GO" id="GO:0005436">
    <property type="term" value="F:sodium:phosphate symporter activity"/>
    <property type="evidence" value="ECO:0007669"/>
    <property type="project" value="InterPro"/>
</dbReference>
<dbReference type="PANTHER" id="PTHR10010:SF46">
    <property type="entry name" value="SODIUM-DEPENDENT PHOSPHATE TRANSPORT PROTEIN 2B"/>
    <property type="match status" value="1"/>
</dbReference>
<keyword evidence="8" id="KW-1185">Reference proteome</keyword>
<feature type="transmembrane region" description="Helical" evidence="6">
    <location>
        <begin position="87"/>
        <end position="106"/>
    </location>
</feature>
<accession>A0A518I8J6</accession>
<dbReference type="GO" id="GO:0044341">
    <property type="term" value="P:sodium-dependent phosphate transport"/>
    <property type="evidence" value="ECO:0007669"/>
    <property type="project" value="InterPro"/>
</dbReference>
<dbReference type="InterPro" id="IPR003841">
    <property type="entry name" value="Na/Pi_transpt"/>
</dbReference>
<feature type="transmembrane region" description="Helical" evidence="6">
    <location>
        <begin position="283"/>
        <end position="304"/>
    </location>
</feature>
<dbReference type="KEGG" id="gfm:Enr17x_14420"/>
<keyword evidence="4 6" id="KW-1133">Transmembrane helix</keyword>
<evidence type="ECO:0000256" key="3">
    <source>
        <dbReference type="ARBA" id="ARBA00022692"/>
    </source>
</evidence>
<keyword evidence="5 6" id="KW-0472">Membrane</keyword>
<evidence type="ECO:0000313" key="7">
    <source>
        <dbReference type="EMBL" id="QDV49425.1"/>
    </source>
</evidence>
<organism evidence="7 8">
    <name type="scientific">Gimesia fumaroli</name>
    <dbReference type="NCBI Taxonomy" id="2527976"/>
    <lineage>
        <taxon>Bacteria</taxon>
        <taxon>Pseudomonadati</taxon>
        <taxon>Planctomycetota</taxon>
        <taxon>Planctomycetia</taxon>
        <taxon>Planctomycetales</taxon>
        <taxon>Planctomycetaceae</taxon>
        <taxon>Gimesia</taxon>
    </lineage>
</organism>
<keyword evidence="2" id="KW-1003">Cell membrane</keyword>
<dbReference type="OrthoDB" id="9763003at2"/>
<evidence type="ECO:0000256" key="2">
    <source>
        <dbReference type="ARBA" id="ARBA00022475"/>
    </source>
</evidence>
<feature type="transmembrane region" description="Helical" evidence="6">
    <location>
        <begin position="248"/>
        <end position="268"/>
    </location>
</feature>
<gene>
    <name evidence="7" type="ORF">Enr17x_14420</name>
</gene>
<sequence>MDSGILNSIGGLGLFLLGMVILTTGLKELAGDTIRRMIARFTTSLPSGIATGAVVTAILQSSSATTVTAVGFAGAGLLTLSQSLGIVFGANLGTTITGWIVVLFGFEFKLGLLAYPLVLLGVMLNLFARKRIAAAGLAVAGFGLIFIGIDSLQGGMSGLANGVTPESFPQDSWTGRLLLIFIGIGITLVTQSSSAGMAMALTAVHTGTISLAQGAAMVIGFDVGTTFTALMASLGGSVAARRTGLAHVFYNLVAAVAAYFLFPVYIWVWNHYLNQGDVLSQEIGLVAFHTLFNCVGLLLIVPFIGPFSRMITRVVPEAVNDQTERLEESLIQNPNVAIEASRSTLIDVFQRVLAVFHRLFTSEYDPVKIQVELKQYHATLETTSDYLRRINISESDAETLRCYQEVVLALDHIQRLMRRYNDLERLEVTRKVEQLSQIADKLATLITQTDAALQDYSVVVDEQPLEHFWLELDQNQKSSRRQFTEVATKTGADFDMLLGQLDAYRWLSRISFHLWRGVHHLQKARIVTSVINPEQAKELQPDDSIEPSM</sequence>
<evidence type="ECO:0000256" key="4">
    <source>
        <dbReference type="ARBA" id="ARBA00022989"/>
    </source>
</evidence>
<dbReference type="GO" id="GO:0005886">
    <property type="term" value="C:plasma membrane"/>
    <property type="evidence" value="ECO:0007669"/>
    <property type="project" value="UniProtKB-SubCell"/>
</dbReference>
<proteinExistence type="predicted"/>
<keyword evidence="3 6" id="KW-0812">Transmembrane</keyword>
<feature type="transmembrane region" description="Helical" evidence="6">
    <location>
        <begin position="6"/>
        <end position="26"/>
    </location>
</feature>
<evidence type="ECO:0000313" key="8">
    <source>
        <dbReference type="Proteomes" id="UP000318313"/>
    </source>
</evidence>
<evidence type="ECO:0000256" key="5">
    <source>
        <dbReference type="ARBA" id="ARBA00023136"/>
    </source>
</evidence>
<evidence type="ECO:0000256" key="1">
    <source>
        <dbReference type="ARBA" id="ARBA00004651"/>
    </source>
</evidence>
<dbReference type="AlphaFoldDB" id="A0A518I8J6"/>
<feature type="transmembrane region" description="Helical" evidence="6">
    <location>
        <begin position="135"/>
        <end position="153"/>
    </location>
</feature>
<protein>
    <submittedName>
        <fullName evidence="7">Na+/Pi-cotransporter</fullName>
    </submittedName>
</protein>